<dbReference type="OrthoDB" id="1118340at2"/>
<evidence type="ECO:0000259" key="5">
    <source>
        <dbReference type="PROSITE" id="PS51192"/>
    </source>
</evidence>
<gene>
    <name evidence="6" type="ORF">FRY74_01320</name>
</gene>
<dbReference type="PANTHER" id="PTHR47959">
    <property type="entry name" value="ATP-DEPENDENT RNA HELICASE RHLE-RELATED"/>
    <property type="match status" value="1"/>
</dbReference>
<comment type="caution">
    <text evidence="6">The sequence shown here is derived from an EMBL/GenBank/DDBJ whole genome shotgun (WGS) entry which is preliminary data.</text>
</comment>
<reference evidence="6 7" key="1">
    <citation type="submission" date="2019-08" db="EMBL/GenBank/DDBJ databases">
        <title>Genome of Vicingus serpentipes NCIMB 15042.</title>
        <authorList>
            <person name="Bowman J.P."/>
        </authorList>
    </citation>
    <scope>NUCLEOTIDE SEQUENCE [LARGE SCALE GENOMIC DNA]</scope>
    <source>
        <strain evidence="6 7">NCIMB 15042</strain>
    </source>
</reference>
<evidence type="ECO:0000256" key="4">
    <source>
        <dbReference type="ARBA" id="ARBA00022840"/>
    </source>
</evidence>
<proteinExistence type="predicted"/>
<dbReference type="Pfam" id="PF00270">
    <property type="entry name" value="DEAD"/>
    <property type="match status" value="1"/>
</dbReference>
<evidence type="ECO:0000256" key="2">
    <source>
        <dbReference type="ARBA" id="ARBA00022801"/>
    </source>
</evidence>
<dbReference type="GO" id="GO:0003676">
    <property type="term" value="F:nucleic acid binding"/>
    <property type="evidence" value="ECO:0007669"/>
    <property type="project" value="InterPro"/>
</dbReference>
<dbReference type="PANTHER" id="PTHR47959:SF1">
    <property type="entry name" value="ATP-DEPENDENT RNA HELICASE DBPA"/>
    <property type="match status" value="1"/>
</dbReference>
<dbReference type="InterPro" id="IPR014001">
    <property type="entry name" value="Helicase_ATP-bd"/>
</dbReference>
<dbReference type="EMBL" id="VOOS01000001">
    <property type="protein sequence ID" value="TXB66853.1"/>
    <property type="molecule type" value="Genomic_DNA"/>
</dbReference>
<dbReference type="GO" id="GO:0003724">
    <property type="term" value="F:RNA helicase activity"/>
    <property type="evidence" value="ECO:0007669"/>
    <property type="project" value="TreeGrafter"/>
</dbReference>
<evidence type="ECO:0000313" key="7">
    <source>
        <dbReference type="Proteomes" id="UP000321721"/>
    </source>
</evidence>
<name>A0A5C6RXG0_9FLAO</name>
<keyword evidence="1" id="KW-0547">Nucleotide-binding</keyword>
<dbReference type="SMART" id="SM00487">
    <property type="entry name" value="DEXDc"/>
    <property type="match status" value="1"/>
</dbReference>
<dbReference type="Proteomes" id="UP000321721">
    <property type="component" value="Unassembled WGS sequence"/>
</dbReference>
<dbReference type="AlphaFoldDB" id="A0A5C6RXG0"/>
<keyword evidence="2" id="KW-0378">Hydrolase</keyword>
<sequence length="204" mass="23253">MSFKKLLPCIKENLEKFEFENPKPIQKQLIPKIKGGANFIGIAPEGAGKTTNLIISTIQKLNGEAFEDVPRALVFAKDKQAVLKLEEEFNKWIKNTDLRIAIAYEEGKIDDQKDAIYVGSDIVIGTPKRLNKIYFQNGLNLANLQLLIIEDAEFLIGTSFHTEIHRIVESLAKCQYLVFANKFDHKIEKLQELYMEDAQVIDIE</sequence>
<dbReference type="SUPFAM" id="SSF52540">
    <property type="entry name" value="P-loop containing nucleoside triphosphate hydrolases"/>
    <property type="match status" value="1"/>
</dbReference>
<dbReference type="RefSeq" id="WP_147097858.1">
    <property type="nucleotide sequence ID" value="NZ_VOOS01000001.1"/>
</dbReference>
<dbReference type="InterPro" id="IPR027417">
    <property type="entry name" value="P-loop_NTPase"/>
</dbReference>
<evidence type="ECO:0000313" key="6">
    <source>
        <dbReference type="EMBL" id="TXB66853.1"/>
    </source>
</evidence>
<keyword evidence="4" id="KW-0067">ATP-binding</keyword>
<dbReference type="GO" id="GO:0005829">
    <property type="term" value="C:cytosol"/>
    <property type="evidence" value="ECO:0007669"/>
    <property type="project" value="TreeGrafter"/>
</dbReference>
<keyword evidence="7" id="KW-1185">Reference proteome</keyword>
<protein>
    <submittedName>
        <fullName evidence="6">DEAD/DEAH box helicase</fullName>
    </submittedName>
</protein>
<evidence type="ECO:0000256" key="1">
    <source>
        <dbReference type="ARBA" id="ARBA00022741"/>
    </source>
</evidence>
<organism evidence="6 7">
    <name type="scientific">Vicingus serpentipes</name>
    <dbReference type="NCBI Taxonomy" id="1926625"/>
    <lineage>
        <taxon>Bacteria</taxon>
        <taxon>Pseudomonadati</taxon>
        <taxon>Bacteroidota</taxon>
        <taxon>Flavobacteriia</taxon>
        <taxon>Flavobacteriales</taxon>
        <taxon>Vicingaceae</taxon>
        <taxon>Vicingus</taxon>
    </lineage>
</organism>
<evidence type="ECO:0000256" key="3">
    <source>
        <dbReference type="ARBA" id="ARBA00022806"/>
    </source>
</evidence>
<accession>A0A5C6RXG0</accession>
<keyword evidence="3 6" id="KW-0347">Helicase</keyword>
<dbReference type="GO" id="GO:0005524">
    <property type="term" value="F:ATP binding"/>
    <property type="evidence" value="ECO:0007669"/>
    <property type="project" value="UniProtKB-KW"/>
</dbReference>
<dbReference type="PROSITE" id="PS51192">
    <property type="entry name" value="HELICASE_ATP_BIND_1"/>
    <property type="match status" value="1"/>
</dbReference>
<dbReference type="GO" id="GO:0016787">
    <property type="term" value="F:hydrolase activity"/>
    <property type="evidence" value="ECO:0007669"/>
    <property type="project" value="UniProtKB-KW"/>
</dbReference>
<dbReference type="Gene3D" id="3.40.50.300">
    <property type="entry name" value="P-loop containing nucleotide triphosphate hydrolases"/>
    <property type="match status" value="1"/>
</dbReference>
<feature type="domain" description="Helicase ATP-binding" evidence="5">
    <location>
        <begin position="30"/>
        <end position="201"/>
    </location>
</feature>
<dbReference type="InterPro" id="IPR050079">
    <property type="entry name" value="DEAD_box_RNA_helicase"/>
</dbReference>
<dbReference type="InterPro" id="IPR011545">
    <property type="entry name" value="DEAD/DEAH_box_helicase_dom"/>
</dbReference>